<sequence length="107" mass="12089">MLFDQHIETRTQQLMGIVASLASALGLSDEEIREDFGPQIGQTISNLINDEHTTFWESKARAGKKTALIMPPKATGKRLNRATLPPESHPKRIEERWLRIAEAIRRG</sequence>
<comment type="caution">
    <text evidence="1">The sequence shown here is derived from an EMBL/GenBank/DDBJ whole genome shotgun (WGS) entry which is preliminary data.</text>
</comment>
<gene>
    <name evidence="1" type="ORF">GCM10007924_20550</name>
</gene>
<dbReference type="RefSeq" id="WP_284347836.1">
    <property type="nucleotide sequence ID" value="NZ_BSNF01000008.1"/>
</dbReference>
<accession>A0ABQ5U6F0</accession>
<evidence type="ECO:0000313" key="2">
    <source>
        <dbReference type="Proteomes" id="UP001161409"/>
    </source>
</evidence>
<name>A0ABQ5U6F0_9PROT</name>
<dbReference type="EMBL" id="BSNF01000008">
    <property type="protein sequence ID" value="GLQ06834.1"/>
    <property type="molecule type" value="Genomic_DNA"/>
</dbReference>
<keyword evidence="2" id="KW-1185">Reference proteome</keyword>
<reference evidence="1" key="1">
    <citation type="journal article" date="2014" name="Int. J. Syst. Evol. Microbiol.">
        <title>Complete genome of a new Firmicutes species belonging to the dominant human colonic microbiota ('Ruminococcus bicirculans') reveals two chromosomes and a selective capacity to utilize plant glucans.</title>
        <authorList>
            <consortium name="NISC Comparative Sequencing Program"/>
            <person name="Wegmann U."/>
            <person name="Louis P."/>
            <person name="Goesmann A."/>
            <person name="Henrissat B."/>
            <person name="Duncan S.H."/>
            <person name="Flint H.J."/>
        </authorList>
    </citation>
    <scope>NUCLEOTIDE SEQUENCE</scope>
    <source>
        <strain evidence="1">NBRC 103408</strain>
    </source>
</reference>
<dbReference type="Proteomes" id="UP001161409">
    <property type="component" value="Unassembled WGS sequence"/>
</dbReference>
<reference evidence="1" key="2">
    <citation type="submission" date="2023-01" db="EMBL/GenBank/DDBJ databases">
        <title>Draft genome sequence of Sneathiella chinensis strain NBRC 103408.</title>
        <authorList>
            <person name="Sun Q."/>
            <person name="Mori K."/>
        </authorList>
    </citation>
    <scope>NUCLEOTIDE SEQUENCE</scope>
    <source>
        <strain evidence="1">NBRC 103408</strain>
    </source>
</reference>
<proteinExistence type="predicted"/>
<protein>
    <submittedName>
        <fullName evidence="1">Uncharacterized protein</fullName>
    </submittedName>
</protein>
<evidence type="ECO:0000313" key="1">
    <source>
        <dbReference type="EMBL" id="GLQ06834.1"/>
    </source>
</evidence>
<organism evidence="1 2">
    <name type="scientific">Sneathiella chinensis</name>
    <dbReference type="NCBI Taxonomy" id="349750"/>
    <lineage>
        <taxon>Bacteria</taxon>
        <taxon>Pseudomonadati</taxon>
        <taxon>Pseudomonadota</taxon>
        <taxon>Alphaproteobacteria</taxon>
        <taxon>Sneathiellales</taxon>
        <taxon>Sneathiellaceae</taxon>
        <taxon>Sneathiella</taxon>
    </lineage>
</organism>